<dbReference type="EMBL" id="BARV01044105">
    <property type="protein sequence ID" value="GAI69200.1"/>
    <property type="molecule type" value="Genomic_DNA"/>
</dbReference>
<reference evidence="2" key="1">
    <citation type="journal article" date="2014" name="Front. Microbiol.">
        <title>High frequency of phylogenetically diverse reductive dehalogenase-homologous genes in deep subseafloor sedimentary metagenomes.</title>
        <authorList>
            <person name="Kawai M."/>
            <person name="Futagami T."/>
            <person name="Toyoda A."/>
            <person name="Takaki Y."/>
            <person name="Nishi S."/>
            <person name="Hori S."/>
            <person name="Arai W."/>
            <person name="Tsubouchi T."/>
            <person name="Morono Y."/>
            <person name="Uchiyama I."/>
            <person name="Ito T."/>
            <person name="Fujiyama A."/>
            <person name="Inagaki F."/>
            <person name="Takami H."/>
        </authorList>
    </citation>
    <scope>NUCLEOTIDE SEQUENCE</scope>
    <source>
        <strain evidence="2">Expedition CK06-06</strain>
    </source>
</reference>
<proteinExistence type="predicted"/>
<comment type="caution">
    <text evidence="2">The sequence shown here is derived from an EMBL/GenBank/DDBJ whole genome shotgun (WGS) entry which is preliminary data.</text>
</comment>
<evidence type="ECO:0000256" key="1">
    <source>
        <dbReference type="SAM" id="MobiDB-lite"/>
    </source>
</evidence>
<name>X1S174_9ZZZZ</name>
<dbReference type="AlphaFoldDB" id="X1S174"/>
<accession>X1S174</accession>
<feature type="non-terminal residue" evidence="2">
    <location>
        <position position="1"/>
    </location>
</feature>
<feature type="region of interest" description="Disordered" evidence="1">
    <location>
        <begin position="1"/>
        <end position="30"/>
    </location>
</feature>
<sequence>PNVSGRSNDKTGKHRPYGIPLAKRPVTVNT</sequence>
<evidence type="ECO:0000313" key="2">
    <source>
        <dbReference type="EMBL" id="GAI69200.1"/>
    </source>
</evidence>
<protein>
    <submittedName>
        <fullName evidence="2">Uncharacterized protein</fullName>
    </submittedName>
</protein>
<organism evidence="2">
    <name type="scientific">marine sediment metagenome</name>
    <dbReference type="NCBI Taxonomy" id="412755"/>
    <lineage>
        <taxon>unclassified sequences</taxon>
        <taxon>metagenomes</taxon>
        <taxon>ecological metagenomes</taxon>
    </lineage>
</organism>
<gene>
    <name evidence="2" type="ORF">S06H3_65474</name>
</gene>